<sequence>MQQAKKKVAEKKKKKIHPLMRLLFDTHCHPQDDTCNVDLIPQLPVAGLCLIGVRDIDWPVVEELHSRYGDKVRAAFAVHPWYAHRRGSDWLEELEALLRRNPAAIVGEIGLDRAATTPDTGRCEHQHQLEVFEKQFRLAGRLQRPVSIHCVRAFGQFFEAVQQILKEDGKMALPPSIIMHSYGGTAGMMDSLTTMKQGIGSRFYFSFSPVINMRSPKTVEVIKHIPQDRLLIETDQNTPTSIEDDIMEMCEIVAKARGWSVEQAARITLENAQRVFDFPRIAPGPPEMDDDEGAFASLAGLHVRDDDGAKANATSNEKDDDEEEEEEDDSDGASSGWWVKRP</sequence>
<dbReference type="RefSeq" id="XP_004352517.1">
    <property type="nucleotide sequence ID" value="XM_004352465.1"/>
</dbReference>
<organism evidence="2 3">
    <name type="scientific">Acanthamoeba castellanii (strain ATCC 30010 / Neff)</name>
    <dbReference type="NCBI Taxonomy" id="1257118"/>
    <lineage>
        <taxon>Eukaryota</taxon>
        <taxon>Amoebozoa</taxon>
        <taxon>Discosea</taxon>
        <taxon>Longamoebia</taxon>
        <taxon>Centramoebida</taxon>
        <taxon>Acanthamoebidae</taxon>
        <taxon>Acanthamoeba</taxon>
    </lineage>
</organism>
<feature type="region of interest" description="Disordered" evidence="1">
    <location>
        <begin position="283"/>
        <end position="342"/>
    </location>
</feature>
<dbReference type="GeneID" id="14924010"/>
<gene>
    <name evidence="2" type="ORF">ACA1_360560</name>
</gene>
<evidence type="ECO:0000313" key="2">
    <source>
        <dbReference type="EMBL" id="ELR23040.1"/>
    </source>
</evidence>
<dbReference type="SUPFAM" id="SSF51556">
    <property type="entry name" value="Metallo-dependent hydrolases"/>
    <property type="match status" value="1"/>
</dbReference>
<feature type="compositionally biased region" description="Acidic residues" evidence="1">
    <location>
        <begin position="318"/>
        <end position="331"/>
    </location>
</feature>
<dbReference type="InterPro" id="IPR001130">
    <property type="entry name" value="TatD-like"/>
</dbReference>
<dbReference type="EMBL" id="KB007867">
    <property type="protein sequence ID" value="ELR23040.1"/>
    <property type="molecule type" value="Genomic_DNA"/>
</dbReference>
<dbReference type="InterPro" id="IPR053044">
    <property type="entry name" value="Metallo-hydrolase/TatD-type"/>
</dbReference>
<reference evidence="2 3" key="1">
    <citation type="journal article" date="2013" name="Genome Biol.">
        <title>Genome of Acanthamoeba castellanii highlights extensive lateral gene transfer and early evolution of tyrosine kinase signaling.</title>
        <authorList>
            <person name="Clarke M."/>
            <person name="Lohan A.J."/>
            <person name="Liu B."/>
            <person name="Lagkouvardos I."/>
            <person name="Roy S."/>
            <person name="Zafar N."/>
            <person name="Bertelli C."/>
            <person name="Schilde C."/>
            <person name="Kianianmomeni A."/>
            <person name="Burglin T.R."/>
            <person name="Frech C."/>
            <person name="Turcotte B."/>
            <person name="Kopec K.O."/>
            <person name="Synnott J.M."/>
            <person name="Choo C."/>
            <person name="Paponov I."/>
            <person name="Finkler A."/>
            <person name="Soon Heng Tan C."/>
            <person name="Hutchins A.P."/>
            <person name="Weinmeier T."/>
            <person name="Rattei T."/>
            <person name="Chu J.S."/>
            <person name="Gimenez G."/>
            <person name="Irimia M."/>
            <person name="Rigden D.J."/>
            <person name="Fitzpatrick D.A."/>
            <person name="Lorenzo-Morales J."/>
            <person name="Bateman A."/>
            <person name="Chiu C.H."/>
            <person name="Tang P."/>
            <person name="Hegemann P."/>
            <person name="Fromm H."/>
            <person name="Raoult D."/>
            <person name="Greub G."/>
            <person name="Miranda-Saavedra D."/>
            <person name="Chen N."/>
            <person name="Nash P."/>
            <person name="Ginger M.L."/>
            <person name="Horn M."/>
            <person name="Schaap P."/>
            <person name="Caler L."/>
            <person name="Loftus B."/>
        </authorList>
    </citation>
    <scope>NUCLEOTIDE SEQUENCE [LARGE SCALE GENOMIC DNA]</scope>
    <source>
        <strain evidence="2 3">Neff</strain>
    </source>
</reference>
<dbReference type="Pfam" id="PF01026">
    <property type="entry name" value="TatD_DNase"/>
    <property type="match status" value="1"/>
</dbReference>
<dbReference type="AlphaFoldDB" id="L8HCX4"/>
<name>L8HCX4_ACACF</name>
<dbReference type="PANTHER" id="PTHR47345">
    <property type="entry name" value="CUT9-INTERACTING PROTEIN SCN1"/>
    <property type="match status" value="1"/>
</dbReference>
<dbReference type="Proteomes" id="UP000011083">
    <property type="component" value="Unassembled WGS sequence"/>
</dbReference>
<dbReference type="PANTHER" id="PTHR47345:SF1">
    <property type="entry name" value="CUT9-INTERACTING PROTEIN SCN1"/>
    <property type="match status" value="1"/>
</dbReference>
<dbReference type="GO" id="GO:0016788">
    <property type="term" value="F:hydrolase activity, acting on ester bonds"/>
    <property type="evidence" value="ECO:0007669"/>
    <property type="project" value="InterPro"/>
</dbReference>
<evidence type="ECO:0000313" key="3">
    <source>
        <dbReference type="Proteomes" id="UP000011083"/>
    </source>
</evidence>
<dbReference type="VEuPathDB" id="AmoebaDB:ACA1_360560"/>
<accession>L8HCX4</accession>
<protein>
    <submittedName>
        <fullName evidence="2">Cut9 interacting protein Scn1, putative</fullName>
    </submittedName>
</protein>
<dbReference type="CDD" id="cd01310">
    <property type="entry name" value="TatD_DNAse"/>
    <property type="match status" value="1"/>
</dbReference>
<evidence type="ECO:0000256" key="1">
    <source>
        <dbReference type="SAM" id="MobiDB-lite"/>
    </source>
</evidence>
<dbReference type="KEGG" id="acan:ACA1_360560"/>
<dbReference type="InterPro" id="IPR032466">
    <property type="entry name" value="Metal_Hydrolase"/>
</dbReference>
<keyword evidence="3" id="KW-1185">Reference proteome</keyword>
<dbReference type="OrthoDB" id="413993at2759"/>
<proteinExistence type="predicted"/>
<dbReference type="Gene3D" id="3.20.20.140">
    <property type="entry name" value="Metal-dependent hydrolases"/>
    <property type="match status" value="1"/>
</dbReference>